<dbReference type="InterPro" id="IPR047001">
    <property type="entry name" value="MnmG_C_subdom"/>
</dbReference>
<evidence type="ECO:0000256" key="7">
    <source>
        <dbReference type="ARBA" id="ARBA00023027"/>
    </source>
</evidence>
<dbReference type="Pfam" id="PF21680">
    <property type="entry name" value="GIDA_C_1st"/>
    <property type="match status" value="1"/>
</dbReference>
<protein>
    <recommendedName>
        <fullName evidence="3 10">tRNA uridine 5-carboxymethylaminomethyl modification enzyme MnmG</fullName>
    </recommendedName>
    <alternativeName>
        <fullName evidence="9 10">Glucose-inhibited division protein A</fullName>
    </alternativeName>
</protein>
<dbReference type="RefSeq" id="WP_271191508.1">
    <property type="nucleotide sequence ID" value="NZ_CP115667.1"/>
</dbReference>
<comment type="caution">
    <text evidence="10">Lacks conserved residue(s) required for the propagation of feature annotation.</text>
</comment>
<dbReference type="SMART" id="SM01228">
    <property type="entry name" value="GIDA_assoc_3"/>
    <property type="match status" value="1"/>
</dbReference>
<evidence type="ECO:0000313" key="12">
    <source>
        <dbReference type="EMBL" id="WBW49977.1"/>
    </source>
</evidence>
<dbReference type="InterPro" id="IPR020595">
    <property type="entry name" value="MnmG-rel_CS"/>
</dbReference>
<evidence type="ECO:0000313" key="13">
    <source>
        <dbReference type="Proteomes" id="UP001210339"/>
    </source>
</evidence>
<name>A0ABY7QTB6_9FIRM</name>
<evidence type="ECO:0000256" key="6">
    <source>
        <dbReference type="ARBA" id="ARBA00022827"/>
    </source>
</evidence>
<dbReference type="HAMAP" id="MF_00129">
    <property type="entry name" value="MnmG_GidA"/>
    <property type="match status" value="1"/>
</dbReference>
<sequence length="632" mass="69651">MNRKNFNAGTFDVVVIGGGHAGSEAALASARLGLNTLMLCINLDSIAAMSCNPNIGGTGKGHLVREIDALGGEMGKNIDRTFIQSRMLNTSKGPAVHSLRAQADKRAYHDAMKRVLEAQDHLTIKENEAVEIGIDNGKVTHVVAATGAVYTARAIVVATGTYLQGRIHIGEVNYASGPQGFKAATELSRSLENLGLELMRLKTGTPARVNRRSIDFTPMTVQEGDATIVPFSFENLDKDMRKTQADCYLTYTTEACHEIIRDNIHRSALSLGNIIGSGPRYCPSIEDKVTRFADRQSHQVFIEPEGLTTDEMYIQGVSSSLPEEVQNAFYREIIGLEHCEIMRPAYAIEYDAINATVLKRTLEHGDISGLYFAGQINGSSGYEEAGSQGLVAGINAALKILGKDPFILDRSEAYIGVLIDDLVTKGTREPYRMMTARAEYRLTLRQDNADLRLTEKGHAIGLISDERYDAFIARRDAITSELARIESIKITPTEANNAKLAALGSTPLVNSVSLKELLRRPELSYEALAVFDPERQTLRRDIADEVAIMTKYEGYIAKQQQQIHQFKKMENKALDRNLDYSSISGLRLEAVEKLSRIKPESIGQASRITGVSPADINVLLIHLEMRRRHAKN</sequence>
<dbReference type="InterPro" id="IPR036188">
    <property type="entry name" value="FAD/NAD-bd_sf"/>
</dbReference>
<proteinExistence type="inferred from homology"/>
<dbReference type="Pfam" id="PF13932">
    <property type="entry name" value="SAM_GIDA_C"/>
    <property type="match status" value="1"/>
</dbReference>
<evidence type="ECO:0000256" key="4">
    <source>
        <dbReference type="ARBA" id="ARBA00022630"/>
    </source>
</evidence>
<dbReference type="InterPro" id="IPR040131">
    <property type="entry name" value="MnmG_N"/>
</dbReference>
<feature type="domain" description="tRNA uridine 5-carboxymethylaminomethyl modification enzyme C-terminal subdomain" evidence="11">
    <location>
        <begin position="550"/>
        <end position="621"/>
    </location>
</feature>
<dbReference type="NCBIfam" id="TIGR00136">
    <property type="entry name" value="mnmG_gidA"/>
    <property type="match status" value="1"/>
</dbReference>
<dbReference type="EMBL" id="CP115667">
    <property type="protein sequence ID" value="WBW49977.1"/>
    <property type="molecule type" value="Genomic_DNA"/>
</dbReference>
<keyword evidence="13" id="KW-1185">Reference proteome</keyword>
<comment type="subunit">
    <text evidence="8 10">Homodimer. Heterotetramer of two MnmE and two MnmG subunits.</text>
</comment>
<gene>
    <name evidence="10 12" type="primary">mnmG</name>
    <name evidence="10" type="synonym">gidA</name>
    <name evidence="12" type="ORF">O6R05_08220</name>
</gene>
<comment type="cofactor">
    <cofactor evidence="1 10">
        <name>FAD</name>
        <dbReference type="ChEBI" id="CHEBI:57692"/>
    </cofactor>
</comment>
<dbReference type="SUPFAM" id="SSF51905">
    <property type="entry name" value="FAD/NAD(P)-binding domain"/>
    <property type="match status" value="1"/>
</dbReference>
<dbReference type="PANTHER" id="PTHR11806:SF0">
    <property type="entry name" value="PROTEIN MTO1 HOMOLOG, MITOCHONDRIAL"/>
    <property type="match status" value="1"/>
</dbReference>
<dbReference type="Proteomes" id="UP001210339">
    <property type="component" value="Chromosome"/>
</dbReference>
<dbReference type="Gene3D" id="3.50.50.60">
    <property type="entry name" value="FAD/NAD(P)-binding domain"/>
    <property type="match status" value="2"/>
</dbReference>
<evidence type="ECO:0000256" key="9">
    <source>
        <dbReference type="ARBA" id="ARBA00031800"/>
    </source>
</evidence>
<accession>A0ABY7QTB6</accession>
<dbReference type="Gene3D" id="1.10.150.570">
    <property type="entry name" value="GidA associated domain, C-terminal subdomain"/>
    <property type="match status" value="1"/>
</dbReference>
<feature type="binding site" evidence="10">
    <location>
        <begin position="278"/>
        <end position="292"/>
    </location>
    <ligand>
        <name>NAD(+)</name>
        <dbReference type="ChEBI" id="CHEBI:57540"/>
    </ligand>
</feature>
<evidence type="ECO:0000256" key="5">
    <source>
        <dbReference type="ARBA" id="ARBA00022694"/>
    </source>
</evidence>
<keyword evidence="7 10" id="KW-0520">NAD</keyword>
<keyword evidence="10" id="KW-0963">Cytoplasm</keyword>
<evidence type="ECO:0000256" key="10">
    <source>
        <dbReference type="HAMAP-Rule" id="MF_00129"/>
    </source>
</evidence>
<comment type="similarity">
    <text evidence="2 10">Belongs to the MnmG family.</text>
</comment>
<keyword evidence="6 10" id="KW-0274">FAD</keyword>
<comment type="subcellular location">
    <subcellularLocation>
        <location evidence="10">Cytoplasm</location>
    </subcellularLocation>
</comment>
<keyword evidence="4 10" id="KW-0285">Flavoprotein</keyword>
<evidence type="ECO:0000256" key="3">
    <source>
        <dbReference type="ARBA" id="ARBA00020461"/>
    </source>
</evidence>
<comment type="function">
    <text evidence="10">NAD-binding protein involved in the addition of a carboxymethylaminomethyl (cmnm) group at the wobble position (U34) of certain tRNAs, forming tRNA-cmnm(5)s(2)U34.</text>
</comment>
<reference evidence="12 13" key="1">
    <citation type="submission" date="2023-01" db="EMBL/GenBank/DDBJ databases">
        <authorList>
            <person name="Lee S.H."/>
            <person name="Jung H.S."/>
            <person name="Yun J.U."/>
        </authorList>
    </citation>
    <scope>NUCLEOTIDE SEQUENCE [LARGE SCALE GENOMIC DNA]</scope>
    <source>
        <strain evidence="12 13">CBA3646</strain>
    </source>
</reference>
<evidence type="ECO:0000256" key="1">
    <source>
        <dbReference type="ARBA" id="ARBA00001974"/>
    </source>
</evidence>
<dbReference type="InterPro" id="IPR049312">
    <property type="entry name" value="GIDA_C_N"/>
</dbReference>
<dbReference type="PRINTS" id="PR00411">
    <property type="entry name" value="PNDRDTASEI"/>
</dbReference>
<dbReference type="PROSITE" id="PS01281">
    <property type="entry name" value="GIDA_2"/>
    <property type="match status" value="1"/>
</dbReference>
<dbReference type="InterPro" id="IPR026904">
    <property type="entry name" value="MnmG_C"/>
</dbReference>
<dbReference type="Pfam" id="PF01134">
    <property type="entry name" value="GIDA"/>
    <property type="match status" value="1"/>
</dbReference>
<dbReference type="InterPro" id="IPR004416">
    <property type="entry name" value="MnmG"/>
</dbReference>
<dbReference type="Gene3D" id="1.10.10.1800">
    <property type="entry name" value="tRNA uridine 5-carboxymethylaminomethyl modification enzyme MnmG/GidA"/>
    <property type="match status" value="1"/>
</dbReference>
<organism evidence="12 13">
    <name type="scientific">Peptoniphilus equinus</name>
    <dbReference type="NCBI Taxonomy" id="3016343"/>
    <lineage>
        <taxon>Bacteria</taxon>
        <taxon>Bacillati</taxon>
        <taxon>Bacillota</taxon>
        <taxon>Tissierellia</taxon>
        <taxon>Tissierellales</taxon>
        <taxon>Peptoniphilaceae</taxon>
        <taxon>Peptoniphilus</taxon>
    </lineage>
</organism>
<evidence type="ECO:0000259" key="11">
    <source>
        <dbReference type="SMART" id="SM01228"/>
    </source>
</evidence>
<evidence type="ECO:0000256" key="2">
    <source>
        <dbReference type="ARBA" id="ARBA00007653"/>
    </source>
</evidence>
<dbReference type="PROSITE" id="PS01280">
    <property type="entry name" value="GIDA_1"/>
    <property type="match status" value="1"/>
</dbReference>
<dbReference type="InterPro" id="IPR002218">
    <property type="entry name" value="MnmG-rel"/>
</dbReference>
<keyword evidence="5 10" id="KW-0819">tRNA processing</keyword>
<dbReference type="InterPro" id="IPR044920">
    <property type="entry name" value="MnmG_C_subdom_sf"/>
</dbReference>
<dbReference type="PANTHER" id="PTHR11806">
    <property type="entry name" value="GLUCOSE INHIBITED DIVISION PROTEIN A"/>
    <property type="match status" value="1"/>
</dbReference>
<feature type="binding site" evidence="10">
    <location>
        <begin position="17"/>
        <end position="22"/>
    </location>
    <ligand>
        <name>FAD</name>
        <dbReference type="ChEBI" id="CHEBI:57692"/>
    </ligand>
</feature>
<evidence type="ECO:0000256" key="8">
    <source>
        <dbReference type="ARBA" id="ARBA00025948"/>
    </source>
</evidence>